<accession>A0A1H9S1W8</accession>
<dbReference type="Pfam" id="PF23960">
    <property type="entry name" value="DUF7289"/>
    <property type="match status" value="1"/>
</dbReference>
<dbReference type="InterPro" id="IPR055729">
    <property type="entry name" value="DUF7305"/>
</dbReference>
<dbReference type="Pfam" id="PF23981">
    <property type="entry name" value="DUF7305"/>
    <property type="match status" value="1"/>
</dbReference>
<proteinExistence type="predicted"/>
<organism evidence="2 3">
    <name type="scientific">Natrinema salaciae</name>
    <dbReference type="NCBI Taxonomy" id="1186196"/>
    <lineage>
        <taxon>Archaea</taxon>
        <taxon>Methanobacteriati</taxon>
        <taxon>Methanobacteriota</taxon>
        <taxon>Stenosarchaea group</taxon>
        <taxon>Halobacteria</taxon>
        <taxon>Halobacteriales</taxon>
        <taxon>Natrialbaceae</taxon>
        <taxon>Natrinema</taxon>
    </lineage>
</organism>
<sequence>MKERGVSPVLGLILLIGVVAAASVSLLVVGDEMMDSGQQEIEEQRVQQSFVELSKTISSARTSTDAPKSTTLDAGERGAIAREATGSYNITVENASEIESVGNGTIGTIEYTSEDGTTVAYEAGAVFRETGTKTQVVSQPPFNYDHETNTLTLPVATMTDGKDLSSGDLLVTHETATENAVTHVQNYRVYVEIESEYCRGWETYFEEQAGYSSIEEGCFEGTDGSVTVRLGYDELDNAFSDGVSLPNGEDSITGKDQHNPFDDVAANEFQSLDGTIQAILDDTDSAEFDKVEDVQADPTEELDDGKYYTDGIENEQLSFDLSDGDAMLVVNGSIDTHDNDDGITVSDCGDDNTLRVYVTGDINMDNGGTIGPDCGGNGDETTIQVYGSSDTDVLFAPGNPSFTGLLYAAGGEVDFQGSPDFTGSIIAESVNIDSNLNNVDSVEVDSDEVEVIPSGYEPAPQITYLNVVNHEIDIQNK</sequence>
<dbReference type="InterPro" id="IPR055713">
    <property type="entry name" value="DUF7289"/>
</dbReference>
<evidence type="ECO:0000313" key="3">
    <source>
        <dbReference type="Proteomes" id="UP000199114"/>
    </source>
</evidence>
<protein>
    <recommendedName>
        <fullName evidence="1">DUF7305 domain-containing protein</fullName>
    </recommendedName>
</protein>
<gene>
    <name evidence="2" type="ORF">SAMN04489841_4547</name>
</gene>
<dbReference type="AlphaFoldDB" id="A0A1H9S1W8"/>
<dbReference type="Proteomes" id="UP000199114">
    <property type="component" value="Unassembled WGS sequence"/>
</dbReference>
<dbReference type="RefSeq" id="WP_139210987.1">
    <property type="nucleotide sequence ID" value="NZ_FOFD01000008.1"/>
</dbReference>
<feature type="domain" description="DUF7305" evidence="1">
    <location>
        <begin position="260"/>
        <end position="435"/>
    </location>
</feature>
<dbReference type="EMBL" id="FOFD01000008">
    <property type="protein sequence ID" value="SER78908.1"/>
    <property type="molecule type" value="Genomic_DNA"/>
</dbReference>
<keyword evidence="3" id="KW-1185">Reference proteome</keyword>
<evidence type="ECO:0000313" key="2">
    <source>
        <dbReference type="EMBL" id="SER78908.1"/>
    </source>
</evidence>
<reference evidence="3" key="1">
    <citation type="submission" date="2016-10" db="EMBL/GenBank/DDBJ databases">
        <authorList>
            <person name="Varghese N."/>
            <person name="Submissions S."/>
        </authorList>
    </citation>
    <scope>NUCLEOTIDE SEQUENCE [LARGE SCALE GENOMIC DNA]</scope>
    <source>
        <strain evidence="3">DSM 25055</strain>
    </source>
</reference>
<evidence type="ECO:0000259" key="1">
    <source>
        <dbReference type="Pfam" id="PF23981"/>
    </source>
</evidence>
<name>A0A1H9S1W8_9EURY</name>
<dbReference type="OrthoDB" id="148042at2157"/>